<dbReference type="Proteomes" id="UP001225034">
    <property type="component" value="Unassembled WGS sequence"/>
</dbReference>
<keyword evidence="2" id="KW-1185">Reference proteome</keyword>
<dbReference type="RefSeq" id="WP_306985155.1">
    <property type="nucleotide sequence ID" value="NZ_JAUSUA010000006.1"/>
</dbReference>
<proteinExistence type="predicted"/>
<dbReference type="InterPro" id="IPR010696">
    <property type="entry name" value="DUF1272"/>
</dbReference>
<evidence type="ECO:0000313" key="1">
    <source>
        <dbReference type="EMBL" id="MDQ0208805.1"/>
    </source>
</evidence>
<dbReference type="EMBL" id="JAUSUA010000006">
    <property type="protein sequence ID" value="MDQ0208805.1"/>
    <property type="molecule type" value="Genomic_DNA"/>
</dbReference>
<evidence type="ECO:0000313" key="2">
    <source>
        <dbReference type="Proteomes" id="UP001225034"/>
    </source>
</evidence>
<organism evidence="1 2">
    <name type="scientific">Alkalicoccobacillus murimartini</name>
    <dbReference type="NCBI Taxonomy" id="171685"/>
    <lineage>
        <taxon>Bacteria</taxon>
        <taxon>Bacillati</taxon>
        <taxon>Bacillota</taxon>
        <taxon>Bacilli</taxon>
        <taxon>Bacillales</taxon>
        <taxon>Bacillaceae</taxon>
        <taxon>Alkalicoccobacillus</taxon>
    </lineage>
</organism>
<sequence length="62" mass="7356">MGLEMRKKCERCEAKLKDHLHAYICVYECTFCTNCTKEMKKICPNCGGELVRRPRRMEKKTI</sequence>
<comment type="caution">
    <text evidence="1">The sequence shown here is derived from an EMBL/GenBank/DDBJ whole genome shotgun (WGS) entry which is preliminary data.</text>
</comment>
<gene>
    <name evidence="1" type="ORF">J2S05_003617</name>
</gene>
<name>A0ABT9YLS3_9BACI</name>
<dbReference type="Pfam" id="PF06906">
    <property type="entry name" value="DUF1272"/>
    <property type="match status" value="1"/>
</dbReference>
<protein>
    <recommendedName>
        <fullName evidence="3">DUF1272 domain-containing protein</fullName>
    </recommendedName>
</protein>
<reference evidence="1 2" key="1">
    <citation type="submission" date="2023-07" db="EMBL/GenBank/DDBJ databases">
        <title>Genomic Encyclopedia of Type Strains, Phase IV (KMG-IV): sequencing the most valuable type-strain genomes for metagenomic binning, comparative biology and taxonomic classification.</title>
        <authorList>
            <person name="Goeker M."/>
        </authorList>
    </citation>
    <scope>NUCLEOTIDE SEQUENCE [LARGE SCALE GENOMIC DNA]</scope>
    <source>
        <strain evidence="1 2">DSM 19154</strain>
    </source>
</reference>
<accession>A0ABT9YLS3</accession>
<evidence type="ECO:0008006" key="3">
    <source>
        <dbReference type="Google" id="ProtNLM"/>
    </source>
</evidence>